<keyword evidence="4" id="KW-1185">Reference proteome</keyword>
<dbReference type="GO" id="GO:0052621">
    <property type="term" value="F:diguanylate cyclase activity"/>
    <property type="evidence" value="ECO:0007669"/>
    <property type="project" value="TreeGrafter"/>
</dbReference>
<proteinExistence type="predicted"/>
<dbReference type="AlphaFoldDB" id="A0A6A8D7S0"/>
<dbReference type="Pfam" id="PF00990">
    <property type="entry name" value="GGDEF"/>
    <property type="match status" value="1"/>
</dbReference>
<dbReference type="InterPro" id="IPR043128">
    <property type="entry name" value="Rev_trsase/Diguanyl_cyclase"/>
</dbReference>
<reference evidence="3" key="1">
    <citation type="submission" date="2019-11" db="EMBL/GenBank/DDBJ databases">
        <authorList>
            <person name="Li J."/>
        </authorList>
    </citation>
    <scope>NUCLEOTIDE SEQUENCE</scope>
    <source>
        <strain evidence="3">B6B</strain>
    </source>
</reference>
<feature type="transmembrane region" description="Helical" evidence="1">
    <location>
        <begin position="15"/>
        <end position="34"/>
    </location>
</feature>
<feature type="transmembrane region" description="Helical" evidence="1">
    <location>
        <begin position="154"/>
        <end position="174"/>
    </location>
</feature>
<sequence length="342" mass="39814">MENQLSKYEMFKRKLYLHIIPILVLALLTSLFNFTEQEPINKVMLPLLTIFFSLSLILIYYKKWMKFIEIANLAMVSVFHLVKSFEIVALEMAVSGEFSTGRSTYWTPLLFVFIFILLNIKKGIIYALILWGITVSLGLLYWNDISPQAIDMLIQYYLSTLVYIIFLFLARHIISAYTKSEVLEKMAFQDALTGIANRRKVYQWLENKLEAKEIFSVVFFDLDHFKQINDRFGHVVGDRVLTEVAALIKSNLAKDDYFGRWGGEEFIIISHTRDKQKAIKFAEKIRNKIENYQFAIVGNITSSFGVDVSRGDDTTEILIKRVDEALYLAKNEGRNRVRYLEN</sequence>
<dbReference type="SMART" id="SM00267">
    <property type="entry name" value="GGDEF"/>
    <property type="match status" value="1"/>
</dbReference>
<dbReference type="PANTHER" id="PTHR45138:SF9">
    <property type="entry name" value="DIGUANYLATE CYCLASE DGCM-RELATED"/>
    <property type="match status" value="1"/>
</dbReference>
<keyword evidence="1" id="KW-0472">Membrane</keyword>
<dbReference type="RefSeq" id="WP_153735425.1">
    <property type="nucleotide sequence ID" value="NZ_WJNG01000002.1"/>
</dbReference>
<dbReference type="EMBL" id="WJNG01000002">
    <property type="protein sequence ID" value="MRH41803.1"/>
    <property type="molecule type" value="Genomic_DNA"/>
</dbReference>
<dbReference type="GO" id="GO:0005886">
    <property type="term" value="C:plasma membrane"/>
    <property type="evidence" value="ECO:0007669"/>
    <property type="project" value="TreeGrafter"/>
</dbReference>
<evidence type="ECO:0000313" key="3">
    <source>
        <dbReference type="EMBL" id="MRH41803.1"/>
    </source>
</evidence>
<dbReference type="InterPro" id="IPR029787">
    <property type="entry name" value="Nucleotide_cyclase"/>
</dbReference>
<feature type="domain" description="GGDEF" evidence="2">
    <location>
        <begin position="213"/>
        <end position="342"/>
    </location>
</feature>
<organism evidence="3 4">
    <name type="scientific">Aquibacillus halophilus</name>
    <dbReference type="NCBI Taxonomy" id="930132"/>
    <lineage>
        <taxon>Bacteria</taxon>
        <taxon>Bacillati</taxon>
        <taxon>Bacillota</taxon>
        <taxon>Bacilli</taxon>
        <taxon>Bacillales</taxon>
        <taxon>Bacillaceae</taxon>
        <taxon>Aquibacillus</taxon>
    </lineage>
</organism>
<dbReference type="SUPFAM" id="SSF55073">
    <property type="entry name" value="Nucleotide cyclase"/>
    <property type="match status" value="1"/>
</dbReference>
<dbReference type="FunFam" id="3.30.70.270:FF:000001">
    <property type="entry name" value="Diguanylate cyclase domain protein"/>
    <property type="match status" value="1"/>
</dbReference>
<accession>A0A6A8D7S0</accession>
<dbReference type="GO" id="GO:0043709">
    <property type="term" value="P:cell adhesion involved in single-species biofilm formation"/>
    <property type="evidence" value="ECO:0007669"/>
    <property type="project" value="TreeGrafter"/>
</dbReference>
<dbReference type="InterPro" id="IPR050469">
    <property type="entry name" value="Diguanylate_Cyclase"/>
</dbReference>
<dbReference type="PROSITE" id="PS50887">
    <property type="entry name" value="GGDEF"/>
    <property type="match status" value="1"/>
</dbReference>
<dbReference type="Proteomes" id="UP000799092">
    <property type="component" value="Unassembled WGS sequence"/>
</dbReference>
<dbReference type="NCBIfam" id="TIGR00254">
    <property type="entry name" value="GGDEF"/>
    <property type="match status" value="1"/>
</dbReference>
<dbReference type="GO" id="GO:1902201">
    <property type="term" value="P:negative regulation of bacterial-type flagellum-dependent cell motility"/>
    <property type="evidence" value="ECO:0007669"/>
    <property type="project" value="TreeGrafter"/>
</dbReference>
<dbReference type="Gene3D" id="3.30.70.270">
    <property type="match status" value="1"/>
</dbReference>
<keyword evidence="1" id="KW-0812">Transmembrane</keyword>
<comment type="caution">
    <text evidence="3">The sequence shown here is derived from an EMBL/GenBank/DDBJ whole genome shotgun (WGS) entry which is preliminary data.</text>
</comment>
<dbReference type="CDD" id="cd01949">
    <property type="entry name" value="GGDEF"/>
    <property type="match status" value="1"/>
</dbReference>
<feature type="transmembrane region" description="Helical" evidence="1">
    <location>
        <begin position="105"/>
        <end position="120"/>
    </location>
</feature>
<protein>
    <submittedName>
        <fullName evidence="3">Diguanylate cyclase</fullName>
    </submittedName>
</protein>
<evidence type="ECO:0000313" key="4">
    <source>
        <dbReference type="Proteomes" id="UP000799092"/>
    </source>
</evidence>
<dbReference type="PANTHER" id="PTHR45138">
    <property type="entry name" value="REGULATORY COMPONENTS OF SENSORY TRANSDUCTION SYSTEM"/>
    <property type="match status" value="1"/>
</dbReference>
<dbReference type="InterPro" id="IPR000160">
    <property type="entry name" value="GGDEF_dom"/>
</dbReference>
<feature type="transmembrane region" description="Helical" evidence="1">
    <location>
        <begin position="73"/>
        <end position="93"/>
    </location>
</feature>
<evidence type="ECO:0000256" key="1">
    <source>
        <dbReference type="SAM" id="Phobius"/>
    </source>
</evidence>
<gene>
    <name evidence="3" type="ORF">GH741_03845</name>
</gene>
<evidence type="ECO:0000259" key="2">
    <source>
        <dbReference type="PROSITE" id="PS50887"/>
    </source>
</evidence>
<feature type="transmembrane region" description="Helical" evidence="1">
    <location>
        <begin position="125"/>
        <end position="142"/>
    </location>
</feature>
<keyword evidence="1" id="KW-1133">Transmembrane helix</keyword>
<dbReference type="OrthoDB" id="9759607at2"/>
<feature type="transmembrane region" description="Helical" evidence="1">
    <location>
        <begin position="40"/>
        <end position="61"/>
    </location>
</feature>
<name>A0A6A8D7S0_9BACI</name>